<dbReference type="CDD" id="cd14688">
    <property type="entry name" value="bZIP_YAP"/>
    <property type="match status" value="1"/>
</dbReference>
<name>A0A5N6J9X3_9EURO</name>
<accession>A0A5N6J9X3</accession>
<evidence type="ECO:0000313" key="3">
    <source>
        <dbReference type="Proteomes" id="UP000326289"/>
    </source>
</evidence>
<proteinExistence type="predicted"/>
<dbReference type="Pfam" id="PF11905">
    <property type="entry name" value="DUF3425"/>
    <property type="match status" value="1"/>
</dbReference>
<keyword evidence="3" id="KW-1185">Reference proteome</keyword>
<reference evidence="2 3" key="1">
    <citation type="submission" date="2019-04" db="EMBL/GenBank/DDBJ databases">
        <title>Fungal friends and foes A comparative genomics study of 23 Aspergillus species from section Flavi.</title>
        <authorList>
            <consortium name="DOE Joint Genome Institute"/>
            <person name="Kjaerbolling I."/>
            <person name="Vesth T.C."/>
            <person name="Frisvad J.C."/>
            <person name="Nybo J.L."/>
            <person name="Theobald S."/>
            <person name="Kildgaard S."/>
            <person name="Petersen T.I."/>
            <person name="Kuo A."/>
            <person name="Sato A."/>
            <person name="Lyhne E.K."/>
            <person name="Kogle M.E."/>
            <person name="Wiebenga A."/>
            <person name="Kun R.S."/>
            <person name="Lubbers R.J."/>
            <person name="Makela M.R."/>
            <person name="Barry K."/>
            <person name="Chovatia M."/>
            <person name="Clum A."/>
            <person name="Daum C."/>
            <person name="Haridas S."/>
            <person name="He G."/>
            <person name="LaButti K."/>
            <person name="Lipzen A."/>
            <person name="Mondo S."/>
            <person name="Pangilinan J."/>
            <person name="Riley R."/>
            <person name="Salamov A."/>
            <person name="Simmons B.A."/>
            <person name="Magnuson J.K."/>
            <person name="Henrissat B."/>
            <person name="Mortensen U.H."/>
            <person name="Larsen T.O."/>
            <person name="De vries R.P."/>
            <person name="Grigoriev I.V."/>
            <person name="Machida M."/>
            <person name="Baker S.E."/>
            <person name="Andersen M.R."/>
        </authorList>
    </citation>
    <scope>NUCLEOTIDE SEQUENCE [LARGE SCALE GENOMIC DNA]</scope>
    <source>
        <strain evidence="2 3">CBS 117635</strain>
    </source>
</reference>
<organism evidence="2 3">
    <name type="scientific">Aspergillus minisclerotigenes</name>
    <dbReference type="NCBI Taxonomy" id="656917"/>
    <lineage>
        <taxon>Eukaryota</taxon>
        <taxon>Fungi</taxon>
        <taxon>Dikarya</taxon>
        <taxon>Ascomycota</taxon>
        <taxon>Pezizomycotina</taxon>
        <taxon>Eurotiomycetes</taxon>
        <taxon>Eurotiomycetidae</taxon>
        <taxon>Eurotiales</taxon>
        <taxon>Aspergillaceae</taxon>
        <taxon>Aspergillus</taxon>
        <taxon>Aspergillus subgen. Circumdati</taxon>
    </lineage>
</organism>
<feature type="region of interest" description="Disordered" evidence="1">
    <location>
        <begin position="52"/>
        <end position="91"/>
    </location>
</feature>
<evidence type="ECO:0000256" key="1">
    <source>
        <dbReference type="SAM" id="MobiDB-lite"/>
    </source>
</evidence>
<dbReference type="EMBL" id="ML732785">
    <property type="protein sequence ID" value="KAB8274877.1"/>
    <property type="molecule type" value="Genomic_DNA"/>
</dbReference>
<evidence type="ECO:0000313" key="2">
    <source>
        <dbReference type="EMBL" id="KAB8274877.1"/>
    </source>
</evidence>
<dbReference type="PANTHER" id="PTHR38116:SF1">
    <property type="entry name" value="BZIP DOMAIN-CONTAINING PROTEIN"/>
    <property type="match status" value="1"/>
</dbReference>
<protein>
    <recommendedName>
        <fullName evidence="4">BZIP domain-containing protein</fullName>
    </recommendedName>
</protein>
<gene>
    <name evidence="2" type="ORF">BDV30DRAFT_237202</name>
</gene>
<dbReference type="Proteomes" id="UP000326289">
    <property type="component" value="Unassembled WGS sequence"/>
</dbReference>
<dbReference type="AlphaFoldDB" id="A0A5N6J9X3"/>
<dbReference type="InterPro" id="IPR021833">
    <property type="entry name" value="DUF3425"/>
</dbReference>
<evidence type="ECO:0008006" key="4">
    <source>
        <dbReference type="Google" id="ProtNLM"/>
    </source>
</evidence>
<sequence length="306" mass="35328">MTETPRTSQLVDPSLSLSLQRMPQQFMAYSRDEDWSGVTNPAARRRLQNRLNQRAYRLRRQGRDKRAAQKDSAQSESAGHLHPTPVPTRAKAPAQLDSVTCGLSEVQHLECTFAPPNIHELMAQFERRAMARYAEGSPKTDLLLNLSRLNVLRAAYQNVVAIGMTVEWMCQDSTISIFSLARPQYGEHSIPQSLQPTPLQRTVPHHPWLDIFPIPQMRDNLIRAGKDLDDDELCHDLTAFWDTRRSNATMLVWGTPWDAENWEITEDFARKWRFFLRGCPEILISTNKWRARRGEKPLLWKRVFGN</sequence>
<dbReference type="PANTHER" id="PTHR38116">
    <property type="entry name" value="CHROMOSOME 7, WHOLE GENOME SHOTGUN SEQUENCE"/>
    <property type="match status" value="1"/>
</dbReference>